<evidence type="ECO:0000313" key="1">
    <source>
        <dbReference type="EMBL" id="KAK7069230.1"/>
    </source>
</evidence>
<gene>
    <name evidence="1" type="ORF">SK128_003224</name>
</gene>
<keyword evidence="2" id="KW-1185">Reference proteome</keyword>
<accession>A0AAN8WZH1</accession>
<dbReference type="EMBL" id="JAXCGZ010016995">
    <property type="protein sequence ID" value="KAK7069230.1"/>
    <property type="molecule type" value="Genomic_DNA"/>
</dbReference>
<comment type="caution">
    <text evidence="1">The sequence shown here is derived from an EMBL/GenBank/DDBJ whole genome shotgun (WGS) entry which is preliminary data.</text>
</comment>
<dbReference type="AlphaFoldDB" id="A0AAN8WZH1"/>
<evidence type="ECO:0000313" key="2">
    <source>
        <dbReference type="Proteomes" id="UP001381693"/>
    </source>
</evidence>
<protein>
    <submittedName>
        <fullName evidence="1">Uncharacterized protein</fullName>
    </submittedName>
</protein>
<proteinExistence type="predicted"/>
<reference evidence="1 2" key="1">
    <citation type="submission" date="2023-11" db="EMBL/GenBank/DDBJ databases">
        <title>Halocaridina rubra genome assembly.</title>
        <authorList>
            <person name="Smith C."/>
        </authorList>
    </citation>
    <scope>NUCLEOTIDE SEQUENCE [LARGE SCALE GENOMIC DNA]</scope>
    <source>
        <strain evidence="1">EP-1</strain>
        <tissue evidence="1">Whole</tissue>
    </source>
</reference>
<organism evidence="1 2">
    <name type="scientific">Halocaridina rubra</name>
    <name type="common">Hawaiian red shrimp</name>
    <dbReference type="NCBI Taxonomy" id="373956"/>
    <lineage>
        <taxon>Eukaryota</taxon>
        <taxon>Metazoa</taxon>
        <taxon>Ecdysozoa</taxon>
        <taxon>Arthropoda</taxon>
        <taxon>Crustacea</taxon>
        <taxon>Multicrustacea</taxon>
        <taxon>Malacostraca</taxon>
        <taxon>Eumalacostraca</taxon>
        <taxon>Eucarida</taxon>
        <taxon>Decapoda</taxon>
        <taxon>Pleocyemata</taxon>
        <taxon>Caridea</taxon>
        <taxon>Atyoidea</taxon>
        <taxon>Atyidae</taxon>
        <taxon>Halocaridina</taxon>
    </lineage>
</organism>
<sequence>MITHNEYRYLITDLELLKTEAEVAPVTQAATQITPTRRLTVTTALIDINQTTLSPAFQVTQIVMSNTAVPPQQCLASPDSIIRPLGSS</sequence>
<dbReference type="Proteomes" id="UP001381693">
    <property type="component" value="Unassembled WGS sequence"/>
</dbReference>
<name>A0AAN8WZH1_HALRR</name>